<evidence type="ECO:0000256" key="1">
    <source>
        <dbReference type="SAM" id="MobiDB-lite"/>
    </source>
</evidence>
<proteinExistence type="predicted"/>
<sequence>MLVKDVSQRSMMVNGGGQRSLADVSSQRLAARKSCEASGGYCRKFRQGVEGSMRIIFAGTTNKYQRGQMAADRDWRKPRQWKNAKTRLQAPQTLNLNFDTMLNIEQESSDVSSFSSPLSPSQLPLFLSLAHSLRNGALYDTPRYSGDHWNLSRSLGPEENTLGHASLLQ</sequence>
<evidence type="ECO:0000313" key="2">
    <source>
        <dbReference type="EMBL" id="SPD07584.1"/>
    </source>
</evidence>
<feature type="region of interest" description="Disordered" evidence="1">
    <location>
        <begin position="1"/>
        <end position="25"/>
    </location>
</feature>
<gene>
    <name evidence="2" type="ORF">FSB_LOCUS35466</name>
</gene>
<reference evidence="2" key="1">
    <citation type="submission" date="2018-02" db="EMBL/GenBank/DDBJ databases">
        <authorList>
            <person name="Cohen D.B."/>
            <person name="Kent A.D."/>
        </authorList>
    </citation>
    <scope>NUCLEOTIDE SEQUENCE</scope>
</reference>
<protein>
    <submittedName>
        <fullName evidence="2">Uncharacterized protein</fullName>
    </submittedName>
</protein>
<organism evidence="2">
    <name type="scientific">Fagus sylvatica</name>
    <name type="common">Beechnut</name>
    <dbReference type="NCBI Taxonomy" id="28930"/>
    <lineage>
        <taxon>Eukaryota</taxon>
        <taxon>Viridiplantae</taxon>
        <taxon>Streptophyta</taxon>
        <taxon>Embryophyta</taxon>
        <taxon>Tracheophyta</taxon>
        <taxon>Spermatophyta</taxon>
        <taxon>Magnoliopsida</taxon>
        <taxon>eudicotyledons</taxon>
        <taxon>Gunneridae</taxon>
        <taxon>Pentapetalae</taxon>
        <taxon>rosids</taxon>
        <taxon>fabids</taxon>
        <taxon>Fagales</taxon>
        <taxon>Fagaceae</taxon>
        <taxon>Fagus</taxon>
    </lineage>
</organism>
<name>A0A2N9H7Q4_FAGSY</name>
<dbReference type="EMBL" id="OIVN01002935">
    <property type="protein sequence ID" value="SPD07584.1"/>
    <property type="molecule type" value="Genomic_DNA"/>
</dbReference>
<accession>A0A2N9H7Q4</accession>
<dbReference type="AlphaFoldDB" id="A0A2N9H7Q4"/>